<organism evidence="2 3">
    <name type="scientific">Plasmodium cynomolgi (strain B)</name>
    <dbReference type="NCBI Taxonomy" id="1120755"/>
    <lineage>
        <taxon>Eukaryota</taxon>
        <taxon>Sar</taxon>
        <taxon>Alveolata</taxon>
        <taxon>Apicomplexa</taxon>
        <taxon>Aconoidasida</taxon>
        <taxon>Haemosporida</taxon>
        <taxon>Plasmodiidae</taxon>
        <taxon>Plasmodium</taxon>
        <taxon>Plasmodium (Plasmodium)</taxon>
    </lineage>
</organism>
<dbReference type="OrthoDB" id="381419at2759"/>
<dbReference type="VEuPathDB" id="PlasmoDB:PCYB_001250"/>
<dbReference type="AlphaFoldDB" id="K6VJ09"/>
<dbReference type="EMBL" id="DF157113">
    <property type="protein sequence ID" value="GAB69377.1"/>
    <property type="molecule type" value="Genomic_DNA"/>
</dbReference>
<proteinExistence type="predicted"/>
<dbReference type="RefSeq" id="XP_004228305.1">
    <property type="nucleotide sequence ID" value="XM_004228257.1"/>
</dbReference>
<dbReference type="EMBL" id="DF157107">
    <property type="protein sequence ID" value="GAB69356.1"/>
    <property type="molecule type" value="Genomic_DNA"/>
</dbReference>
<dbReference type="OMA" id="VIANCDY"/>
<evidence type="ECO:0000313" key="2">
    <source>
        <dbReference type="EMBL" id="GAB69377.1"/>
    </source>
</evidence>
<dbReference type="RefSeq" id="XP_004227603.1">
    <property type="nucleotide sequence ID" value="XM_004227555.1"/>
</dbReference>
<dbReference type="KEGG" id="pcy:PCYB_001040"/>
<dbReference type="VEuPathDB" id="PlasmoDB:PCYB_001040"/>
<dbReference type="GeneID" id="14696628"/>
<keyword evidence="3" id="KW-1185">Reference proteome</keyword>
<protein>
    <submittedName>
        <fullName evidence="2">CYIR protein</fullName>
    </submittedName>
</protein>
<dbReference type="InterPro" id="IPR008780">
    <property type="entry name" value="Plasmodium_Vir"/>
</dbReference>
<name>K6VJ09_PLACD</name>
<gene>
    <name evidence="1" type="ORF">PCYB_001040</name>
    <name evidence="2" type="ORF">PCYB_001250</name>
</gene>
<dbReference type="Proteomes" id="UP000006319">
    <property type="component" value="Unassembled WGS sequence"/>
</dbReference>
<accession>K6VJ09</accession>
<dbReference type="Pfam" id="PF05795">
    <property type="entry name" value="Plasmodium_Vir"/>
    <property type="match status" value="1"/>
</dbReference>
<evidence type="ECO:0000313" key="3">
    <source>
        <dbReference type="Proteomes" id="UP000006319"/>
    </source>
</evidence>
<sequence length="184" mass="21780">MTRILQKQDLDKLPSNLIYYKFNNGWGNCSYFDSSEEIKNILNAYSGIGNYIDNIVNSLCYVSDMNENNSFYKERCHFLYYWIGDILFNNLEDVTSFSNVMNTIYTELQKFNLEDNCNIIYTDISKNFFDQRKIIYDYSQNYATIKQDLRDYGNSCSQEYYDYVGKIVSTYNIVDINCKSNSDK</sequence>
<dbReference type="GeneID" id="14695928"/>
<dbReference type="KEGG" id="pcy:PCYB_001250"/>
<reference evidence="2 3" key="1">
    <citation type="journal article" date="2012" name="Nat. Genet.">
        <title>Plasmodium cynomolgi genome sequences provide insight into Plasmodium vivax and the monkey malaria clade.</title>
        <authorList>
            <person name="Tachibana S."/>
            <person name="Sullivan S.A."/>
            <person name="Kawai S."/>
            <person name="Nakamura S."/>
            <person name="Kim H.R."/>
            <person name="Goto N."/>
            <person name="Arisue N."/>
            <person name="Palacpac N.M.Q."/>
            <person name="Honma H."/>
            <person name="Yagi M."/>
            <person name="Tougan T."/>
            <person name="Katakai Y."/>
            <person name="Kaneko O."/>
            <person name="Mita T."/>
            <person name="Kita K."/>
            <person name="Yasutomi Y."/>
            <person name="Sutton P.L."/>
            <person name="Shakhbatyan R."/>
            <person name="Horii T."/>
            <person name="Yasunaga T."/>
            <person name="Barnwell J.W."/>
            <person name="Escalante A.A."/>
            <person name="Carlton J.M."/>
            <person name="Tanabe K."/>
        </authorList>
    </citation>
    <scope>NUCLEOTIDE SEQUENCE [LARGE SCALE GENOMIC DNA]</scope>
    <source>
        <strain evidence="2 3">B</strain>
    </source>
</reference>
<evidence type="ECO:0000313" key="1">
    <source>
        <dbReference type="EMBL" id="GAB69356.1"/>
    </source>
</evidence>